<proteinExistence type="inferred from homology"/>
<dbReference type="OrthoDB" id="403896at2"/>
<dbReference type="Gene3D" id="3.40.190.10">
    <property type="entry name" value="Periplasmic binding protein-like II"/>
    <property type="match status" value="1"/>
</dbReference>
<dbReference type="RefSeq" id="WP_056977467.1">
    <property type="nucleotide sequence ID" value="NZ_AYYP01000068.1"/>
</dbReference>
<keyword evidence="4 6" id="KW-0732">Signal</keyword>
<sequence length="544" mass="60119">MKFKKVIATGASLVALGLALTACGSNSSKSGLADKQVLNWSYASELPSMDLSTATDTISFDQLNSTMEGIYRIGKNSKVEPGLATKTEVSKDGLTYTFTLRKNDKWSNGDPVTAQDFVYSWRRTVDPKTGSQYAYLFDGIANANDIIAGKKAVDTLGIKAEGKYKLVVTLEKKLPYFKLLMGFPVFFPQNQNVVEKYGKKYGTAAKYLVYNGPFKMEGWSGSNLSWKLVKNKNYWDKKDVKLSQINFSVNKSTTTSYNLYQSKKLDYTPLSTEQAKQLKGKDGYRVLKEARTNYLEFNETNKVFANKKIRQALSYAVNRQVLADKVLGAGTLPSLGIVSRDLAFNKGKDFAVAAKTTAGVTYNKAKAQKLLKEGLAEVGQSKLSFTLLGDDTDVSKQVTESLQSQIQQALPDVDVSVSNVPFKTRLQRSEDGDFDVVVSAWGADFADPISFLDLFTSDNSYNNGKWKNAEYDKLITASKTTDAGNVDKRWDDMVKASKILSEDQGVAPLYQLNVAYMLNPSVKGVIQNTAGVTWSFKDAYIANK</sequence>
<accession>A0A0R2AH11</accession>
<protein>
    <submittedName>
        <fullName evidence="8">Oligopeptide ABC transporter binding protein</fullName>
    </submittedName>
</protein>
<dbReference type="PIRSF" id="PIRSF002741">
    <property type="entry name" value="MppA"/>
    <property type="match status" value="1"/>
</dbReference>
<name>A0A0R2AH11_9LACO</name>
<dbReference type="PANTHER" id="PTHR30290">
    <property type="entry name" value="PERIPLASMIC BINDING COMPONENT OF ABC TRANSPORTER"/>
    <property type="match status" value="1"/>
</dbReference>
<dbReference type="AlphaFoldDB" id="A0A0R2AH11"/>
<keyword evidence="3" id="KW-0813">Transport</keyword>
<dbReference type="FunFam" id="3.90.76.10:FF:000001">
    <property type="entry name" value="Oligopeptide ABC transporter substrate-binding protein"/>
    <property type="match status" value="1"/>
</dbReference>
<dbReference type="Gene3D" id="3.90.76.10">
    <property type="entry name" value="Dipeptide-binding Protein, Domain 1"/>
    <property type="match status" value="1"/>
</dbReference>
<gene>
    <name evidence="8" type="ORF">FC14_GL000806</name>
</gene>
<evidence type="ECO:0000256" key="1">
    <source>
        <dbReference type="ARBA" id="ARBA00004196"/>
    </source>
</evidence>
<dbReference type="GO" id="GO:0030288">
    <property type="term" value="C:outer membrane-bounded periplasmic space"/>
    <property type="evidence" value="ECO:0007669"/>
    <property type="project" value="UniProtKB-ARBA"/>
</dbReference>
<feature type="signal peptide" evidence="6">
    <location>
        <begin position="1"/>
        <end position="24"/>
    </location>
</feature>
<keyword evidence="5" id="KW-0653">Protein transport</keyword>
<dbReference type="GO" id="GO:0015833">
    <property type="term" value="P:peptide transport"/>
    <property type="evidence" value="ECO:0007669"/>
    <property type="project" value="UniProtKB-KW"/>
</dbReference>
<organism evidence="8 9">
    <name type="scientific">Ligilactobacillus agilis DSM 20509</name>
    <dbReference type="NCBI Taxonomy" id="1423718"/>
    <lineage>
        <taxon>Bacteria</taxon>
        <taxon>Bacillati</taxon>
        <taxon>Bacillota</taxon>
        <taxon>Bacilli</taxon>
        <taxon>Lactobacillales</taxon>
        <taxon>Lactobacillaceae</taxon>
        <taxon>Ligilactobacillus</taxon>
    </lineage>
</organism>
<dbReference type="InterPro" id="IPR039424">
    <property type="entry name" value="SBP_5"/>
</dbReference>
<dbReference type="Proteomes" id="UP000051008">
    <property type="component" value="Unassembled WGS sequence"/>
</dbReference>
<dbReference type="GO" id="GO:1904680">
    <property type="term" value="F:peptide transmembrane transporter activity"/>
    <property type="evidence" value="ECO:0007669"/>
    <property type="project" value="TreeGrafter"/>
</dbReference>
<dbReference type="FunFam" id="3.10.105.10:FF:000001">
    <property type="entry name" value="Oligopeptide ABC transporter, oligopeptide-binding protein"/>
    <property type="match status" value="1"/>
</dbReference>
<dbReference type="PANTHER" id="PTHR30290:SF10">
    <property type="entry name" value="PERIPLASMIC OLIGOPEPTIDE-BINDING PROTEIN-RELATED"/>
    <property type="match status" value="1"/>
</dbReference>
<dbReference type="InterPro" id="IPR000914">
    <property type="entry name" value="SBP_5_dom"/>
</dbReference>
<comment type="similarity">
    <text evidence="2">Belongs to the bacterial solute-binding protein 5 family.</text>
</comment>
<dbReference type="Gene3D" id="3.10.105.10">
    <property type="entry name" value="Dipeptide-binding Protein, Domain 3"/>
    <property type="match status" value="1"/>
</dbReference>
<comment type="subcellular location">
    <subcellularLocation>
        <location evidence="1">Cell envelope</location>
    </subcellularLocation>
</comment>
<dbReference type="InterPro" id="IPR030678">
    <property type="entry name" value="Peptide/Ni-bd"/>
</dbReference>
<dbReference type="EMBL" id="AYYP01000068">
    <property type="protein sequence ID" value="KRM63209.1"/>
    <property type="molecule type" value="Genomic_DNA"/>
</dbReference>
<comment type="caution">
    <text evidence="8">The sequence shown here is derived from an EMBL/GenBank/DDBJ whole genome shotgun (WGS) entry which is preliminary data.</text>
</comment>
<dbReference type="CDD" id="cd08504">
    <property type="entry name" value="PBP2_OppA"/>
    <property type="match status" value="1"/>
</dbReference>
<feature type="domain" description="Solute-binding protein family 5" evidence="7">
    <location>
        <begin position="78"/>
        <end position="462"/>
    </location>
</feature>
<evidence type="ECO:0000256" key="3">
    <source>
        <dbReference type="ARBA" id="ARBA00022448"/>
    </source>
</evidence>
<evidence type="ECO:0000256" key="5">
    <source>
        <dbReference type="ARBA" id="ARBA00022856"/>
    </source>
</evidence>
<keyword evidence="5" id="KW-0571">Peptide transport</keyword>
<evidence type="ECO:0000313" key="8">
    <source>
        <dbReference type="EMBL" id="KRM63209.1"/>
    </source>
</evidence>
<dbReference type="GO" id="GO:0043190">
    <property type="term" value="C:ATP-binding cassette (ABC) transporter complex"/>
    <property type="evidence" value="ECO:0007669"/>
    <property type="project" value="InterPro"/>
</dbReference>
<feature type="chain" id="PRO_5006414872" evidence="6">
    <location>
        <begin position="25"/>
        <end position="544"/>
    </location>
</feature>
<reference evidence="8 9" key="1">
    <citation type="journal article" date="2015" name="Genome Announc.">
        <title>Expanding the biotechnology potential of lactobacilli through comparative genomics of 213 strains and associated genera.</title>
        <authorList>
            <person name="Sun Z."/>
            <person name="Harris H.M."/>
            <person name="McCann A."/>
            <person name="Guo C."/>
            <person name="Argimon S."/>
            <person name="Zhang W."/>
            <person name="Yang X."/>
            <person name="Jeffery I.B."/>
            <person name="Cooney J.C."/>
            <person name="Kagawa T.F."/>
            <person name="Liu W."/>
            <person name="Song Y."/>
            <person name="Salvetti E."/>
            <person name="Wrobel A."/>
            <person name="Rasinkangas P."/>
            <person name="Parkhill J."/>
            <person name="Rea M.C."/>
            <person name="O'Sullivan O."/>
            <person name="Ritari J."/>
            <person name="Douillard F.P."/>
            <person name="Paul Ross R."/>
            <person name="Yang R."/>
            <person name="Briner A.E."/>
            <person name="Felis G.E."/>
            <person name="de Vos W.M."/>
            <person name="Barrangou R."/>
            <person name="Klaenhammer T.R."/>
            <person name="Caufield P.W."/>
            <person name="Cui Y."/>
            <person name="Zhang H."/>
            <person name="O'Toole P.W."/>
        </authorList>
    </citation>
    <scope>NUCLEOTIDE SEQUENCE [LARGE SCALE GENOMIC DNA]</scope>
    <source>
        <strain evidence="8 9">DSM 20509</strain>
    </source>
</reference>
<dbReference type="PATRIC" id="fig|1423718.3.peg.840"/>
<evidence type="ECO:0000313" key="9">
    <source>
        <dbReference type="Proteomes" id="UP000051008"/>
    </source>
</evidence>
<dbReference type="SUPFAM" id="SSF53850">
    <property type="entry name" value="Periplasmic binding protein-like II"/>
    <property type="match status" value="1"/>
</dbReference>
<evidence type="ECO:0000256" key="4">
    <source>
        <dbReference type="ARBA" id="ARBA00022729"/>
    </source>
</evidence>
<evidence type="ECO:0000256" key="6">
    <source>
        <dbReference type="SAM" id="SignalP"/>
    </source>
</evidence>
<evidence type="ECO:0000259" key="7">
    <source>
        <dbReference type="Pfam" id="PF00496"/>
    </source>
</evidence>
<dbReference type="Pfam" id="PF00496">
    <property type="entry name" value="SBP_bac_5"/>
    <property type="match status" value="1"/>
</dbReference>
<evidence type="ECO:0000256" key="2">
    <source>
        <dbReference type="ARBA" id="ARBA00005695"/>
    </source>
</evidence>
<keyword evidence="9" id="KW-1185">Reference proteome</keyword>
<dbReference type="PROSITE" id="PS51257">
    <property type="entry name" value="PROKAR_LIPOPROTEIN"/>
    <property type="match status" value="1"/>
</dbReference>